<dbReference type="InterPro" id="IPR038740">
    <property type="entry name" value="BioF2-like_GNAT_dom"/>
</dbReference>
<keyword evidence="2" id="KW-0808">Transferase</keyword>
<accession>A0ABS8JRT2</accession>
<organism evidence="2 3">
    <name type="scientific">Paraburkholderia sejongensis</name>
    <dbReference type="NCBI Taxonomy" id="2886946"/>
    <lineage>
        <taxon>Bacteria</taxon>
        <taxon>Pseudomonadati</taxon>
        <taxon>Pseudomonadota</taxon>
        <taxon>Betaproteobacteria</taxon>
        <taxon>Burkholderiales</taxon>
        <taxon>Burkholderiaceae</taxon>
        <taxon>Paraburkholderia</taxon>
    </lineage>
</organism>
<evidence type="ECO:0000313" key="3">
    <source>
        <dbReference type="Proteomes" id="UP001431019"/>
    </source>
</evidence>
<dbReference type="RefSeq" id="WP_230508799.1">
    <property type="nucleotide sequence ID" value="NZ_JAJITD010000003.1"/>
</dbReference>
<dbReference type="InterPro" id="IPR016181">
    <property type="entry name" value="Acyl_CoA_acyltransferase"/>
</dbReference>
<reference evidence="2 3" key="1">
    <citation type="submission" date="2021-11" db="EMBL/GenBank/DDBJ databases">
        <authorList>
            <person name="Oh E.-T."/>
            <person name="Kim S.-B."/>
        </authorList>
    </citation>
    <scope>NUCLEOTIDE SEQUENCE [LARGE SCALE GENOMIC DNA]</scope>
    <source>
        <strain evidence="2 3">MMS20-SJTR3</strain>
    </source>
</reference>
<dbReference type="EMBL" id="JAJITD010000003">
    <property type="protein sequence ID" value="MCC8392601.1"/>
    <property type="molecule type" value="Genomic_DNA"/>
</dbReference>
<name>A0ABS8JRT2_9BURK</name>
<dbReference type="Pfam" id="PF13480">
    <property type="entry name" value="Acetyltransf_6"/>
    <property type="match status" value="1"/>
</dbReference>
<dbReference type="SUPFAM" id="SSF55729">
    <property type="entry name" value="Acyl-CoA N-acyltransferases (Nat)"/>
    <property type="match status" value="1"/>
</dbReference>
<protein>
    <submittedName>
        <fullName evidence="2">GNAT family N-acetyltransferase</fullName>
        <ecNumber evidence="2">2.3.1.-</ecNumber>
    </submittedName>
</protein>
<keyword evidence="3" id="KW-1185">Reference proteome</keyword>
<gene>
    <name evidence="2" type="ORF">LJ656_08375</name>
</gene>
<evidence type="ECO:0000313" key="2">
    <source>
        <dbReference type="EMBL" id="MCC8392601.1"/>
    </source>
</evidence>
<evidence type="ECO:0000259" key="1">
    <source>
        <dbReference type="Pfam" id="PF13480"/>
    </source>
</evidence>
<sequence length="385" mass="43108">MSVDSIDGLGALRGVWDTLAAQADNPSLCEGYPYCELAASIAFEQRMAVRVLLLREGHDLVALWPFVIERRALLRVARRLTCGAREEYGQPLVKLGVGDDIWPALMTALKRLDADLVEVSRVANGTRLQAALDTAPQSRAHRLLPSSKRGHPGYAIGLRGFASFVEFENASLSSRFRQVLRKCRRRLEQLGPVESGWCDTPEETTRLLGWIIEQKRAWAAARSIENEYLEDDRIVAFFSRLAQRLDLSKTPLVAFLKVDGLPVAASLNMVGGQTLEGGVTTYDPAFGEYSVGSLHLYDLLKWAHARGLDFDLRPVHVDYKERWATHRSWHETRELLITARGRLVDVAHLHNYAQRGARKLLRETVRRMRPAAKAPEAAKAAQPGK</sequence>
<dbReference type="GO" id="GO:0016746">
    <property type="term" value="F:acyltransferase activity"/>
    <property type="evidence" value="ECO:0007669"/>
    <property type="project" value="UniProtKB-KW"/>
</dbReference>
<feature type="domain" description="BioF2-like acetyltransferase" evidence="1">
    <location>
        <begin position="174"/>
        <end position="320"/>
    </location>
</feature>
<comment type="caution">
    <text evidence="2">The sequence shown here is derived from an EMBL/GenBank/DDBJ whole genome shotgun (WGS) entry which is preliminary data.</text>
</comment>
<proteinExistence type="predicted"/>
<keyword evidence="2" id="KW-0012">Acyltransferase</keyword>
<dbReference type="Proteomes" id="UP001431019">
    <property type="component" value="Unassembled WGS sequence"/>
</dbReference>
<dbReference type="EC" id="2.3.1.-" evidence="2"/>